<dbReference type="EMBL" id="CP019082">
    <property type="protein sequence ID" value="APW60694.1"/>
    <property type="molecule type" value="Genomic_DNA"/>
</dbReference>
<name>A0A1U7CP29_9BACT</name>
<dbReference type="CDD" id="cd07989">
    <property type="entry name" value="LPLAT_AGPAT-like"/>
    <property type="match status" value="1"/>
</dbReference>
<protein>
    <submittedName>
        <fullName evidence="6">1-acyl-sn-glycerol-3-phosphate acyltransferase</fullName>
        <ecNumber evidence="6">2.3.1.-</ecNumber>
    </submittedName>
</protein>
<dbReference type="AlphaFoldDB" id="A0A1U7CP29"/>
<dbReference type="SMART" id="SM00563">
    <property type="entry name" value="PlsC"/>
    <property type="match status" value="1"/>
</dbReference>
<dbReference type="Pfam" id="PF01553">
    <property type="entry name" value="Acyltransferase"/>
    <property type="match status" value="1"/>
</dbReference>
<evidence type="ECO:0000256" key="2">
    <source>
        <dbReference type="ARBA" id="ARBA00022679"/>
    </source>
</evidence>
<evidence type="ECO:0000256" key="1">
    <source>
        <dbReference type="ARBA" id="ARBA00005189"/>
    </source>
</evidence>
<dbReference type="RefSeq" id="WP_083712868.1">
    <property type="nucleotide sequence ID" value="NZ_CP019082.1"/>
</dbReference>
<dbReference type="GO" id="GO:0003841">
    <property type="term" value="F:1-acylglycerol-3-phosphate O-acyltransferase activity"/>
    <property type="evidence" value="ECO:0007669"/>
    <property type="project" value="TreeGrafter"/>
</dbReference>
<gene>
    <name evidence="6" type="primary">plsC_2</name>
    <name evidence="6" type="ORF">BSF38_02182</name>
</gene>
<evidence type="ECO:0000259" key="5">
    <source>
        <dbReference type="SMART" id="SM00563"/>
    </source>
</evidence>
<dbReference type="STRING" id="1387353.BSF38_02182"/>
<evidence type="ECO:0000313" key="6">
    <source>
        <dbReference type="EMBL" id="APW60694.1"/>
    </source>
</evidence>
<proteinExistence type="predicted"/>
<reference evidence="7" key="1">
    <citation type="submission" date="2016-12" db="EMBL/GenBank/DDBJ databases">
        <title>Comparative genomics of four Isosphaeraceae planctomycetes: a common pool of plasmids and glycoside hydrolase genes.</title>
        <authorList>
            <person name="Ivanova A."/>
        </authorList>
    </citation>
    <scope>NUCLEOTIDE SEQUENCE [LARGE SCALE GENOMIC DNA]</scope>
    <source>
        <strain evidence="7">PX4</strain>
    </source>
</reference>
<feature type="region of interest" description="Disordered" evidence="4">
    <location>
        <begin position="1"/>
        <end position="29"/>
    </location>
</feature>
<sequence length="244" mass="26022">MDVEPAVVSNPEPELSPGGRRGGDKNKAGADRSAASLLWYRGIRLLMATYTAAIGGWRATGRRNMPATGGVMLVSNHLSYLDVFLLGNGIERPLNYVARSTLFLPILGPLIRSVGAFPIQREGMGASGMKETLKRLRAGGIVTLFPEGTRSPDGEIAPLKAGIALLVARAGVPVVPAGIAGTFRAWPRGRLFPIPRPIRIHFGPPIYPHDLEGLDPRAVTALIHDRISACVEIARQGLDGDLEA</sequence>
<keyword evidence="7" id="KW-1185">Reference proteome</keyword>
<comment type="pathway">
    <text evidence="1">Lipid metabolism.</text>
</comment>
<keyword evidence="3 6" id="KW-0012">Acyltransferase</keyword>
<evidence type="ECO:0000256" key="3">
    <source>
        <dbReference type="ARBA" id="ARBA00023315"/>
    </source>
</evidence>
<dbReference type="InterPro" id="IPR002123">
    <property type="entry name" value="Plipid/glycerol_acylTrfase"/>
</dbReference>
<dbReference type="KEGG" id="pbor:BSF38_02182"/>
<organism evidence="6 7">
    <name type="scientific">Paludisphaera borealis</name>
    <dbReference type="NCBI Taxonomy" id="1387353"/>
    <lineage>
        <taxon>Bacteria</taxon>
        <taxon>Pseudomonadati</taxon>
        <taxon>Planctomycetota</taxon>
        <taxon>Planctomycetia</taxon>
        <taxon>Isosphaerales</taxon>
        <taxon>Isosphaeraceae</taxon>
        <taxon>Paludisphaera</taxon>
    </lineage>
</organism>
<dbReference type="SUPFAM" id="SSF69593">
    <property type="entry name" value="Glycerol-3-phosphate (1)-acyltransferase"/>
    <property type="match status" value="1"/>
</dbReference>
<keyword evidence="2 6" id="KW-0808">Transferase</keyword>
<dbReference type="EC" id="2.3.1.-" evidence="6"/>
<dbReference type="GO" id="GO:0006654">
    <property type="term" value="P:phosphatidic acid biosynthetic process"/>
    <property type="evidence" value="ECO:0007669"/>
    <property type="project" value="TreeGrafter"/>
</dbReference>
<feature type="domain" description="Phospholipid/glycerol acyltransferase" evidence="5">
    <location>
        <begin position="71"/>
        <end position="182"/>
    </location>
</feature>
<dbReference type="OrthoDB" id="9803035at2"/>
<evidence type="ECO:0000313" key="7">
    <source>
        <dbReference type="Proteomes" id="UP000186309"/>
    </source>
</evidence>
<accession>A0A1U7CP29</accession>
<dbReference type="Proteomes" id="UP000186309">
    <property type="component" value="Chromosome"/>
</dbReference>
<dbReference type="PANTHER" id="PTHR10434:SF11">
    <property type="entry name" value="1-ACYL-SN-GLYCEROL-3-PHOSPHATE ACYLTRANSFERASE"/>
    <property type="match status" value="1"/>
</dbReference>
<evidence type="ECO:0000256" key="4">
    <source>
        <dbReference type="SAM" id="MobiDB-lite"/>
    </source>
</evidence>
<dbReference type="PANTHER" id="PTHR10434">
    <property type="entry name" value="1-ACYL-SN-GLYCEROL-3-PHOSPHATE ACYLTRANSFERASE"/>
    <property type="match status" value="1"/>
</dbReference>